<keyword evidence="9 12" id="KW-0862">Zinc</keyword>
<comment type="subcellular location">
    <subcellularLocation>
        <location evidence="1 12">Nucleus</location>
    </subcellularLocation>
</comment>
<evidence type="ECO:0000256" key="6">
    <source>
        <dbReference type="ARBA" id="ARBA00022723"/>
    </source>
</evidence>
<evidence type="ECO:0000256" key="9">
    <source>
        <dbReference type="ARBA" id="ARBA00022833"/>
    </source>
</evidence>
<organism evidence="14 15">
    <name type="scientific">Owenia fusiformis</name>
    <name type="common">Polychaete worm</name>
    <dbReference type="NCBI Taxonomy" id="6347"/>
    <lineage>
        <taxon>Eukaryota</taxon>
        <taxon>Metazoa</taxon>
        <taxon>Spiralia</taxon>
        <taxon>Lophotrochozoa</taxon>
        <taxon>Annelida</taxon>
        <taxon>Polychaeta</taxon>
        <taxon>Sedentaria</taxon>
        <taxon>Canalipalpata</taxon>
        <taxon>Sabellida</taxon>
        <taxon>Oweniida</taxon>
        <taxon>Oweniidae</taxon>
        <taxon>Owenia</taxon>
    </lineage>
</organism>
<protein>
    <recommendedName>
        <fullName evidence="3 12">RNA-binding protein NOB1</fullName>
    </recommendedName>
</protein>
<keyword evidence="10 12" id="KW-0539">Nucleus</keyword>
<dbReference type="SUPFAM" id="SSF144206">
    <property type="entry name" value="NOB1 zinc finger-like"/>
    <property type="match status" value="1"/>
</dbReference>
<dbReference type="FunFam" id="3.40.50.1010:FF:000018">
    <property type="entry name" value="RNA-binding protein NOB1"/>
    <property type="match status" value="1"/>
</dbReference>
<dbReference type="GO" id="GO:0008270">
    <property type="term" value="F:zinc ion binding"/>
    <property type="evidence" value="ECO:0007669"/>
    <property type="project" value="UniProtKB-KW"/>
</dbReference>
<evidence type="ECO:0000313" key="14">
    <source>
        <dbReference type="EMBL" id="CAH1779731.1"/>
    </source>
</evidence>
<dbReference type="EMBL" id="CAIIXF020000003">
    <property type="protein sequence ID" value="CAH1779731.1"/>
    <property type="molecule type" value="Genomic_DNA"/>
</dbReference>
<evidence type="ECO:0000256" key="3">
    <source>
        <dbReference type="ARBA" id="ARBA00018439"/>
    </source>
</evidence>
<accession>A0A8J1XTC9</accession>
<evidence type="ECO:0000256" key="11">
    <source>
        <dbReference type="ARBA" id="ARBA00045628"/>
    </source>
</evidence>
<evidence type="ECO:0000256" key="7">
    <source>
        <dbReference type="ARBA" id="ARBA00022771"/>
    </source>
</evidence>
<dbReference type="GO" id="GO:0030688">
    <property type="term" value="C:preribosome, small subunit precursor"/>
    <property type="evidence" value="ECO:0007669"/>
    <property type="project" value="TreeGrafter"/>
</dbReference>
<evidence type="ECO:0000256" key="4">
    <source>
        <dbReference type="ARBA" id="ARBA00022553"/>
    </source>
</evidence>
<dbReference type="InterPro" id="IPR036283">
    <property type="entry name" value="NOB1_Zf-like_sf"/>
</dbReference>
<evidence type="ECO:0000256" key="13">
    <source>
        <dbReference type="SAM" id="MobiDB-lite"/>
    </source>
</evidence>
<dbReference type="Gene3D" id="6.20.210.10">
    <property type="entry name" value="Nin one binding (NOB1), Zn-ribbon-like"/>
    <property type="match status" value="1"/>
</dbReference>
<dbReference type="Gene3D" id="3.40.50.1010">
    <property type="entry name" value="5'-nuclease"/>
    <property type="match status" value="1"/>
</dbReference>
<keyword evidence="4" id="KW-0597">Phosphoprotein</keyword>
<keyword evidence="5" id="KW-0540">Nuclease</keyword>
<feature type="compositionally biased region" description="Polar residues" evidence="13">
    <location>
        <begin position="179"/>
        <end position="194"/>
    </location>
</feature>
<comment type="function">
    <text evidence="11">May play a role in mRNA degradation. Endonuclease required for processing of 20S pre-rRNA precursor and biogenesis of 40S ribosomal subunits.</text>
</comment>
<evidence type="ECO:0000313" key="15">
    <source>
        <dbReference type="Proteomes" id="UP000749559"/>
    </source>
</evidence>
<dbReference type="InterPro" id="IPR014881">
    <property type="entry name" value="NOB1_Zn-bd"/>
</dbReference>
<reference evidence="14" key="1">
    <citation type="submission" date="2022-03" db="EMBL/GenBank/DDBJ databases">
        <authorList>
            <person name="Martin C."/>
        </authorList>
    </citation>
    <scope>NUCLEOTIDE SEQUENCE</scope>
</reference>
<keyword evidence="8" id="KW-0378">Hydrolase</keyword>
<dbReference type="OrthoDB" id="446759at2759"/>
<dbReference type="AlphaFoldDB" id="A0A8J1XTC9"/>
<comment type="similarity">
    <text evidence="2 12">Belongs to the NOB1 family.</text>
</comment>
<evidence type="ECO:0000256" key="1">
    <source>
        <dbReference type="ARBA" id="ARBA00004123"/>
    </source>
</evidence>
<keyword evidence="7" id="KW-0863">Zinc-finger</keyword>
<dbReference type="InterPro" id="IPR033411">
    <property type="entry name" value="Ribonuclease_PIN"/>
</dbReference>
<proteinExistence type="inferred from homology"/>
<dbReference type="Proteomes" id="UP000749559">
    <property type="component" value="Unassembled WGS sequence"/>
</dbReference>
<evidence type="ECO:0000256" key="5">
    <source>
        <dbReference type="ARBA" id="ARBA00022722"/>
    </source>
</evidence>
<sequence length="488" mass="54987">MKSMAEMKVKHVVADSGAFLRNAALHDIGEKVYSIPEVVQEIRDKETKQRLQVLPYELVFREPSTQSIHIVSEFAKKTGDYRSLSAVDIKVLALTYQLEKEQVGIDHIKTQPERKATWTSSKRTLEKPSQIAGFYLRGVQNKIVDGDQGSEECKDDDSNDCKQPGDITSKQEQTDHSTIEAQTENLTLENNQTQHPDKDTVTEKDKTNTESQTDRDTIKPEVSDSTVLTPKTCENDNENNETLKLENDVDGALIKEGDIKEEEEDDESDEEAESDDDDDDAGWITPSNIKRVREAMGDKNVEKASVEVGCLTTDFAMQNVLIQMGLNVISVDGMLIRKAKSYVLRCFACMKITTLMMKEFCPHCGNATLQKLAMSVDDEGVVHYHFSKRRQHNIRGMRYSLPMPKGGKHVTNPILCEDQPTGQHRTNKHFNKGSINPMDADFVSQSSPFALNDVYSRSAQIRVKGGRGRGRGNKKNPNENRKVYGRRK</sequence>
<keyword evidence="15" id="KW-1185">Reference proteome</keyword>
<dbReference type="GO" id="GO:0016787">
    <property type="term" value="F:hydrolase activity"/>
    <property type="evidence" value="ECO:0007669"/>
    <property type="project" value="UniProtKB-KW"/>
</dbReference>
<comment type="caution">
    <text evidence="14">The sequence shown here is derived from an EMBL/GenBank/DDBJ whole genome shotgun (WGS) entry which is preliminary data.</text>
</comment>
<dbReference type="InterPro" id="IPR039907">
    <property type="entry name" value="NOB1"/>
</dbReference>
<evidence type="ECO:0000256" key="10">
    <source>
        <dbReference type="ARBA" id="ARBA00023242"/>
    </source>
</evidence>
<dbReference type="PIRSF" id="PIRSF037125">
    <property type="entry name" value="D-site_20S_pre-rRNA_nuclease"/>
    <property type="match status" value="1"/>
</dbReference>
<dbReference type="CDD" id="cd09876">
    <property type="entry name" value="PIN_Nob1-like"/>
    <property type="match status" value="1"/>
</dbReference>
<evidence type="ECO:0000256" key="12">
    <source>
        <dbReference type="PIRNR" id="PIRNR037125"/>
    </source>
</evidence>
<feature type="compositionally biased region" description="Acidic residues" evidence="13">
    <location>
        <begin position="259"/>
        <end position="281"/>
    </location>
</feature>
<dbReference type="PANTHER" id="PTHR12814:SF2">
    <property type="entry name" value="RNA-BINDING PROTEIN NOB1"/>
    <property type="match status" value="1"/>
</dbReference>
<feature type="compositionally biased region" description="Acidic residues" evidence="13">
    <location>
        <begin position="148"/>
        <end position="158"/>
    </location>
</feature>
<feature type="compositionally biased region" description="Basic and acidic residues" evidence="13">
    <location>
        <begin position="241"/>
        <end position="258"/>
    </location>
</feature>
<dbReference type="GO" id="GO:0030490">
    <property type="term" value="P:maturation of SSU-rRNA"/>
    <property type="evidence" value="ECO:0007669"/>
    <property type="project" value="TreeGrafter"/>
</dbReference>
<dbReference type="GO" id="GO:0005634">
    <property type="term" value="C:nucleus"/>
    <property type="evidence" value="ECO:0007669"/>
    <property type="project" value="UniProtKB-SubCell"/>
</dbReference>
<name>A0A8J1XTC9_OWEFU</name>
<feature type="compositionally biased region" description="Basic residues" evidence="13">
    <location>
        <begin position="464"/>
        <end position="474"/>
    </location>
</feature>
<dbReference type="PANTHER" id="PTHR12814">
    <property type="entry name" value="RNA-BINDING PROTEIN NOB1"/>
    <property type="match status" value="1"/>
</dbReference>
<evidence type="ECO:0000256" key="8">
    <source>
        <dbReference type="ARBA" id="ARBA00022801"/>
    </source>
</evidence>
<feature type="compositionally biased region" description="Basic and acidic residues" evidence="13">
    <location>
        <begin position="195"/>
        <end position="222"/>
    </location>
</feature>
<dbReference type="GO" id="GO:0004521">
    <property type="term" value="F:RNA endonuclease activity"/>
    <property type="evidence" value="ECO:0007669"/>
    <property type="project" value="UniProtKB-UniRule"/>
</dbReference>
<keyword evidence="6 12" id="KW-0479">Metal-binding</keyword>
<feature type="region of interest" description="Disordered" evidence="13">
    <location>
        <begin position="146"/>
        <end position="285"/>
    </location>
</feature>
<dbReference type="InterPro" id="IPR017117">
    <property type="entry name" value="Nob1_euk"/>
</dbReference>
<feature type="region of interest" description="Disordered" evidence="13">
    <location>
        <begin position="462"/>
        <end position="488"/>
    </location>
</feature>
<gene>
    <name evidence="14" type="ORF">OFUS_LOCUS6508</name>
</gene>
<dbReference type="Pfam" id="PF17146">
    <property type="entry name" value="PIN_6"/>
    <property type="match status" value="1"/>
</dbReference>
<evidence type="ECO:0000256" key="2">
    <source>
        <dbReference type="ARBA" id="ARBA00005858"/>
    </source>
</evidence>
<dbReference type="Pfam" id="PF08772">
    <property type="entry name" value="Zn_ribbon_NOB1"/>
    <property type="match status" value="1"/>
</dbReference>